<gene>
    <name evidence="9" type="ORF">OHA16_36450</name>
</gene>
<feature type="region of interest" description="Disordered" evidence="6">
    <location>
        <begin position="107"/>
        <end position="134"/>
    </location>
</feature>
<dbReference type="InterPro" id="IPR003838">
    <property type="entry name" value="ABC3_permease_C"/>
</dbReference>
<feature type="transmembrane region" description="Helical" evidence="7">
    <location>
        <begin position="397"/>
        <end position="424"/>
    </location>
</feature>
<evidence type="ECO:0000256" key="6">
    <source>
        <dbReference type="SAM" id="MobiDB-lite"/>
    </source>
</evidence>
<dbReference type="RefSeq" id="WP_328958554.1">
    <property type="nucleotide sequence ID" value="NZ_CP108110.1"/>
</dbReference>
<evidence type="ECO:0000313" key="10">
    <source>
        <dbReference type="Proteomes" id="UP001432222"/>
    </source>
</evidence>
<reference evidence="9" key="1">
    <citation type="submission" date="2022-10" db="EMBL/GenBank/DDBJ databases">
        <title>The complete genomes of actinobacterial strains from the NBC collection.</title>
        <authorList>
            <person name="Joergensen T.S."/>
            <person name="Alvarez Arevalo M."/>
            <person name="Sterndorff E.B."/>
            <person name="Faurdal D."/>
            <person name="Vuksanovic O."/>
            <person name="Mourched A.-S."/>
            <person name="Charusanti P."/>
            <person name="Shaw S."/>
            <person name="Blin K."/>
            <person name="Weber T."/>
        </authorList>
    </citation>
    <scope>NUCLEOTIDE SEQUENCE</scope>
    <source>
        <strain evidence="9">NBC_00222</strain>
    </source>
</reference>
<evidence type="ECO:0000256" key="5">
    <source>
        <dbReference type="ARBA" id="ARBA00023136"/>
    </source>
</evidence>
<evidence type="ECO:0000256" key="3">
    <source>
        <dbReference type="ARBA" id="ARBA00022692"/>
    </source>
</evidence>
<dbReference type="EMBL" id="CP108110">
    <property type="protein sequence ID" value="WUQ88001.1"/>
    <property type="molecule type" value="Genomic_DNA"/>
</dbReference>
<dbReference type="Pfam" id="PF02687">
    <property type="entry name" value="FtsX"/>
    <property type="match status" value="1"/>
</dbReference>
<feature type="transmembrane region" description="Helical" evidence="7">
    <location>
        <begin position="528"/>
        <end position="548"/>
    </location>
</feature>
<feature type="domain" description="ABC3 transporter permease C-terminal" evidence="8">
    <location>
        <begin position="1016"/>
        <end position="1128"/>
    </location>
</feature>
<keyword evidence="2" id="KW-1003">Cell membrane</keyword>
<accession>A0ABZ1UA14</accession>
<keyword evidence="3 7" id="KW-0812">Transmembrane</keyword>
<feature type="transmembrane region" description="Helical" evidence="7">
    <location>
        <begin position="581"/>
        <end position="600"/>
    </location>
</feature>
<protein>
    <submittedName>
        <fullName evidence="9">ABC transporter permease</fullName>
    </submittedName>
</protein>
<evidence type="ECO:0000256" key="1">
    <source>
        <dbReference type="ARBA" id="ARBA00004651"/>
    </source>
</evidence>
<sequence>MLGFVMRRLRGRLPLATAALLTVLITTAVLTALVAFQRTVGEIGQRQALQGAGHPRTTVVVNSEHGLDRRAKDDAAVADYARVLFGDLPAETHGLSRSRSYGLPAAPAGGVQAAPTGKQAGTPAAPAGAVPTAAGASSAAPSAAAAPAAAASAAPSAAPTAAGAQPGATRADDLTLLAALDRRYVQLLAGDWPAAATPGTPVPVQAAVPRSVLTRLGLTTEALPAEVRLTDRYGGPPLVVRVTGAYRANDPAELYWRLDPVEGREIVTGGFTTYGPLLVDETAFGATGIPQNGRSWLIDADFAGVGTAAVGAVRDRVTPAGDALNRNAGLIARTELPALMKELDSGAMVARSTLLIGALQLIVLASAALLLVVHLIASRQQSENALLAARGASGARLGGYTAVEALLLALPAALLAPLLTPPLLRVLGGFGPLRHVPLDTSLNWTLWPVSVACALGCVLLAAVPALLRGAGSAVLRRAGRRQALAAGAARSGADLALLGLAALAYQQLSQYSGGLSPDTDGRLGLDPVLVATPTLALGAGTLLVLRLLPLVARLGARLAARGRGLGPALVGWQLSRRPAQASGPVLLLVLGVSTGVLALGQHDTWNASQQDQASFATAGGLRIHGAHTAAIGQGSRFAALPGGDRILAVGRQEQSLPDGSHGQVLALDAAAFAERVPIRSDLLDGQDPKSLFTPLADGAAGAAPTGVPLPGKPQRIDVDLTFTPGPRPAAATGDGFGPAPEPKVPEAWLLLRDGHNLSFVAPVTGVPAGGDARATVDLAALTDGGLSSVSAPLSVIGLTLALGPKDTGELTIRRLAAADRATDPGVPATVPAGLGWATGGDAAERPVGVDVVPGTSDDRRLLSVRYGAGSDALNNRRAVITPVEAKPPAAIAGVATRGYLAATGSAVGATVRVPFGLTTVPVRITGEVSSLPVVGDNAVLVDLGAVGRKLATGGRETPVPAEWWLPATGPDDRTPAQAAAALRATPGTPGLQLRDEVAADLLGDPLSAAPQNALAAIAVVTTVLAAIGFGAAGAAAAGQRSRDSALLLALGAPRRRLVRTAAAEQAVLVGLGSVVGLALGALIVHLIVPLVVLTPAARRPVPEALVALPLGTAALLAVAISAVPLLSALLGGRRRRDVAQRLRHLEEM</sequence>
<feature type="transmembrane region" description="Helical" evidence="7">
    <location>
        <begin position="488"/>
        <end position="508"/>
    </location>
</feature>
<evidence type="ECO:0000313" key="9">
    <source>
        <dbReference type="EMBL" id="WUQ88001.1"/>
    </source>
</evidence>
<keyword evidence="10" id="KW-1185">Reference proteome</keyword>
<evidence type="ECO:0000256" key="4">
    <source>
        <dbReference type="ARBA" id="ARBA00022989"/>
    </source>
</evidence>
<feature type="transmembrane region" description="Helical" evidence="7">
    <location>
        <begin position="1104"/>
        <end position="1131"/>
    </location>
</feature>
<organism evidence="9 10">
    <name type="scientific">Kitasatospora purpeofusca</name>
    <dbReference type="NCBI Taxonomy" id="67352"/>
    <lineage>
        <taxon>Bacteria</taxon>
        <taxon>Bacillati</taxon>
        <taxon>Actinomycetota</taxon>
        <taxon>Actinomycetes</taxon>
        <taxon>Kitasatosporales</taxon>
        <taxon>Streptomycetaceae</taxon>
        <taxon>Kitasatospora</taxon>
    </lineage>
</organism>
<feature type="transmembrane region" description="Helical" evidence="7">
    <location>
        <begin position="444"/>
        <end position="467"/>
    </location>
</feature>
<feature type="transmembrane region" description="Helical" evidence="7">
    <location>
        <begin position="1013"/>
        <end position="1037"/>
    </location>
</feature>
<comment type="subcellular location">
    <subcellularLocation>
        <location evidence="1">Cell membrane</location>
        <topology evidence="1">Multi-pass membrane protein</topology>
    </subcellularLocation>
</comment>
<keyword evidence="4 7" id="KW-1133">Transmembrane helix</keyword>
<dbReference type="Proteomes" id="UP001432222">
    <property type="component" value="Chromosome"/>
</dbReference>
<evidence type="ECO:0000256" key="2">
    <source>
        <dbReference type="ARBA" id="ARBA00022475"/>
    </source>
</evidence>
<keyword evidence="5 7" id="KW-0472">Membrane</keyword>
<feature type="transmembrane region" description="Helical" evidence="7">
    <location>
        <begin position="354"/>
        <end position="377"/>
    </location>
</feature>
<name>A0ABZ1UA14_9ACTN</name>
<evidence type="ECO:0000256" key="7">
    <source>
        <dbReference type="SAM" id="Phobius"/>
    </source>
</evidence>
<feature type="transmembrane region" description="Helical" evidence="7">
    <location>
        <begin position="1066"/>
        <end position="1092"/>
    </location>
</feature>
<proteinExistence type="predicted"/>
<evidence type="ECO:0000259" key="8">
    <source>
        <dbReference type="Pfam" id="PF02687"/>
    </source>
</evidence>